<evidence type="ECO:0000256" key="2">
    <source>
        <dbReference type="SAM" id="SignalP"/>
    </source>
</evidence>
<evidence type="ECO:0000313" key="3">
    <source>
        <dbReference type="EMBL" id="SFE85511.1"/>
    </source>
</evidence>
<evidence type="ECO:0000313" key="4">
    <source>
        <dbReference type="Proteomes" id="UP000199513"/>
    </source>
</evidence>
<reference evidence="3 4" key="1">
    <citation type="submission" date="2016-10" db="EMBL/GenBank/DDBJ databases">
        <authorList>
            <person name="de Groot N.N."/>
        </authorList>
    </citation>
    <scope>NUCLEOTIDE SEQUENCE [LARGE SCALE GENOMIC DNA]</scope>
    <source>
        <strain>GEY</strain>
        <strain evidence="4">DSM 9560</strain>
    </source>
</reference>
<dbReference type="Pfam" id="PF11138">
    <property type="entry name" value="DUF2911"/>
    <property type="match status" value="1"/>
</dbReference>
<proteinExistence type="predicted"/>
<dbReference type="STRING" id="1003.SAMN04488541_100872"/>
<feature type="compositionally biased region" description="Basic and acidic residues" evidence="1">
    <location>
        <begin position="45"/>
        <end position="54"/>
    </location>
</feature>
<keyword evidence="4" id="KW-1185">Reference proteome</keyword>
<keyword evidence="2" id="KW-0732">Signal</keyword>
<dbReference type="InterPro" id="IPR021314">
    <property type="entry name" value="DUF2911"/>
</dbReference>
<protein>
    <recommendedName>
        <fullName evidence="5">DUF2911 domain-containing protein</fullName>
    </recommendedName>
</protein>
<evidence type="ECO:0000256" key="1">
    <source>
        <dbReference type="SAM" id="MobiDB-lite"/>
    </source>
</evidence>
<evidence type="ECO:0008006" key="5">
    <source>
        <dbReference type="Google" id="ProtNLM"/>
    </source>
</evidence>
<dbReference type="AlphaFoldDB" id="A0A1I2DZ09"/>
<feature type="chain" id="PRO_5011750210" description="DUF2911 domain-containing protein" evidence="2">
    <location>
        <begin position="24"/>
        <end position="200"/>
    </location>
</feature>
<dbReference type="EMBL" id="FONY01000008">
    <property type="protein sequence ID" value="SFE85511.1"/>
    <property type="molecule type" value="Genomic_DNA"/>
</dbReference>
<sequence>MKKIRYFAIQLFAVLTVSLLSFACGSSEQAENTNTTESTSMANETPKEEEDKSKRPSPPAKAEGKVDDVSIVIDYSQPATKGRTIFGDVVPYGEIWRTGANEATTITFDKDVLIEGQKLVAGTYSLFTIPNEKEWTIIFNKNPKLWGAFEYKQEEDALRVNVKPSKETDLTERFTIAVEEGGMITLKWENTKVTFKVTKA</sequence>
<gene>
    <name evidence="3" type="ORF">SAMN04488541_100872</name>
</gene>
<feature type="signal peptide" evidence="2">
    <location>
        <begin position="1"/>
        <end position="23"/>
    </location>
</feature>
<accession>A0A1I2DZ09</accession>
<feature type="region of interest" description="Disordered" evidence="1">
    <location>
        <begin position="28"/>
        <end position="64"/>
    </location>
</feature>
<dbReference type="PROSITE" id="PS51257">
    <property type="entry name" value="PROKAR_LIPOPROTEIN"/>
    <property type="match status" value="1"/>
</dbReference>
<name>A0A1I2DZ09_9BACT</name>
<feature type="compositionally biased region" description="Polar residues" evidence="1">
    <location>
        <begin position="28"/>
        <end position="43"/>
    </location>
</feature>
<dbReference type="Proteomes" id="UP000199513">
    <property type="component" value="Unassembled WGS sequence"/>
</dbReference>
<organism evidence="3 4">
    <name type="scientific">Thermoflexibacter ruber</name>
    <dbReference type="NCBI Taxonomy" id="1003"/>
    <lineage>
        <taxon>Bacteria</taxon>
        <taxon>Pseudomonadati</taxon>
        <taxon>Bacteroidota</taxon>
        <taxon>Cytophagia</taxon>
        <taxon>Cytophagales</taxon>
        <taxon>Thermoflexibacteraceae</taxon>
        <taxon>Thermoflexibacter</taxon>
    </lineage>
</organism>